<feature type="domain" description="PHD-type" evidence="6">
    <location>
        <begin position="2"/>
        <end position="54"/>
    </location>
</feature>
<sequence>MTTHCCVCGKFVSMSECLKCSKCTLKGHRSCMFNSNPDTKSAATPWLCKNCKTKTNVTKNMSAAGSESSSGSVHSSPRLCDAEELSVAQNITQLREEFCNVTREISLFRQEMSRLTVLLNEFSSRIERVENQESLREKITELKQELNERDRLSLGCDIVLSGIPEEEGENVMHLATAMAHKIGVGLEENDVVFTERLGLRRKPVGQKSRAIILRLLLRPDEILHSARVRRYVDTTGLILNSDKPPSRIYLMNGLRAMINIYFLWRNRQQ</sequence>
<organism evidence="7 8">
    <name type="scientific">Leptosia nina</name>
    <dbReference type="NCBI Taxonomy" id="320188"/>
    <lineage>
        <taxon>Eukaryota</taxon>
        <taxon>Metazoa</taxon>
        <taxon>Ecdysozoa</taxon>
        <taxon>Arthropoda</taxon>
        <taxon>Hexapoda</taxon>
        <taxon>Insecta</taxon>
        <taxon>Pterygota</taxon>
        <taxon>Neoptera</taxon>
        <taxon>Endopterygota</taxon>
        <taxon>Lepidoptera</taxon>
        <taxon>Glossata</taxon>
        <taxon>Ditrysia</taxon>
        <taxon>Papilionoidea</taxon>
        <taxon>Pieridae</taxon>
        <taxon>Pierinae</taxon>
        <taxon>Leptosia</taxon>
    </lineage>
</organism>
<dbReference type="GO" id="GO:0008270">
    <property type="term" value="F:zinc ion binding"/>
    <property type="evidence" value="ECO:0007669"/>
    <property type="project" value="UniProtKB-KW"/>
</dbReference>
<evidence type="ECO:0000313" key="7">
    <source>
        <dbReference type="EMBL" id="CAK1540874.1"/>
    </source>
</evidence>
<keyword evidence="5" id="KW-0175">Coiled coil</keyword>
<dbReference type="InterPro" id="IPR011011">
    <property type="entry name" value="Znf_FYVE_PHD"/>
</dbReference>
<dbReference type="SUPFAM" id="SSF57903">
    <property type="entry name" value="FYVE/PHD zinc finger"/>
    <property type="match status" value="1"/>
</dbReference>
<keyword evidence="2 4" id="KW-0863">Zinc-finger</keyword>
<keyword evidence="1" id="KW-0479">Metal-binding</keyword>
<name>A0AAV1IUI4_9NEOP</name>
<dbReference type="InterPro" id="IPR019787">
    <property type="entry name" value="Znf_PHD-finger"/>
</dbReference>
<gene>
    <name evidence="7" type="ORF">LNINA_LOCUS895</name>
</gene>
<evidence type="ECO:0000256" key="1">
    <source>
        <dbReference type="ARBA" id="ARBA00022723"/>
    </source>
</evidence>
<dbReference type="InterPro" id="IPR013083">
    <property type="entry name" value="Znf_RING/FYVE/PHD"/>
</dbReference>
<dbReference type="PROSITE" id="PS50016">
    <property type="entry name" value="ZF_PHD_2"/>
    <property type="match status" value="1"/>
</dbReference>
<evidence type="ECO:0000259" key="6">
    <source>
        <dbReference type="PROSITE" id="PS50016"/>
    </source>
</evidence>
<accession>A0AAV1IUI4</accession>
<dbReference type="Proteomes" id="UP001497472">
    <property type="component" value="Unassembled WGS sequence"/>
</dbReference>
<evidence type="ECO:0000256" key="3">
    <source>
        <dbReference type="ARBA" id="ARBA00022833"/>
    </source>
</evidence>
<dbReference type="AlphaFoldDB" id="A0AAV1IUI4"/>
<dbReference type="Gene3D" id="3.30.40.10">
    <property type="entry name" value="Zinc/RING finger domain, C3HC4 (zinc finger)"/>
    <property type="match status" value="1"/>
</dbReference>
<feature type="coiled-coil region" evidence="5">
    <location>
        <begin position="112"/>
        <end position="152"/>
    </location>
</feature>
<evidence type="ECO:0000256" key="2">
    <source>
        <dbReference type="ARBA" id="ARBA00022771"/>
    </source>
</evidence>
<comment type="caution">
    <text evidence="7">The sequence shown here is derived from an EMBL/GenBank/DDBJ whole genome shotgun (WGS) entry which is preliminary data.</text>
</comment>
<evidence type="ECO:0000256" key="4">
    <source>
        <dbReference type="PROSITE-ProRule" id="PRU00146"/>
    </source>
</evidence>
<keyword evidence="8" id="KW-1185">Reference proteome</keyword>
<reference evidence="7 8" key="1">
    <citation type="submission" date="2023-11" db="EMBL/GenBank/DDBJ databases">
        <authorList>
            <person name="Okamura Y."/>
        </authorList>
    </citation>
    <scope>NUCLEOTIDE SEQUENCE [LARGE SCALE GENOMIC DNA]</scope>
</reference>
<keyword evidence="3" id="KW-0862">Zinc</keyword>
<evidence type="ECO:0000256" key="5">
    <source>
        <dbReference type="SAM" id="Coils"/>
    </source>
</evidence>
<protein>
    <recommendedName>
        <fullName evidence="6">PHD-type domain-containing protein</fullName>
    </recommendedName>
</protein>
<evidence type="ECO:0000313" key="8">
    <source>
        <dbReference type="Proteomes" id="UP001497472"/>
    </source>
</evidence>
<proteinExistence type="predicted"/>
<dbReference type="EMBL" id="CAVLEF010000002">
    <property type="protein sequence ID" value="CAK1540874.1"/>
    <property type="molecule type" value="Genomic_DNA"/>
</dbReference>